<dbReference type="AlphaFoldDB" id="A0A9N7UXY2"/>
<organism evidence="2 3">
    <name type="scientific">Pleuronectes platessa</name>
    <name type="common">European plaice</name>
    <dbReference type="NCBI Taxonomy" id="8262"/>
    <lineage>
        <taxon>Eukaryota</taxon>
        <taxon>Metazoa</taxon>
        <taxon>Chordata</taxon>
        <taxon>Craniata</taxon>
        <taxon>Vertebrata</taxon>
        <taxon>Euteleostomi</taxon>
        <taxon>Actinopterygii</taxon>
        <taxon>Neopterygii</taxon>
        <taxon>Teleostei</taxon>
        <taxon>Neoteleostei</taxon>
        <taxon>Acanthomorphata</taxon>
        <taxon>Carangaria</taxon>
        <taxon>Pleuronectiformes</taxon>
        <taxon>Pleuronectoidei</taxon>
        <taxon>Pleuronectidae</taxon>
        <taxon>Pleuronectes</taxon>
    </lineage>
</organism>
<evidence type="ECO:0000313" key="3">
    <source>
        <dbReference type="Proteomes" id="UP001153269"/>
    </source>
</evidence>
<feature type="compositionally biased region" description="Polar residues" evidence="1">
    <location>
        <begin position="1"/>
        <end position="14"/>
    </location>
</feature>
<dbReference type="Proteomes" id="UP001153269">
    <property type="component" value="Unassembled WGS sequence"/>
</dbReference>
<proteinExistence type="predicted"/>
<gene>
    <name evidence="2" type="ORF">PLEPLA_LOCUS29338</name>
</gene>
<name>A0A9N7UXY2_PLEPL</name>
<evidence type="ECO:0000256" key="1">
    <source>
        <dbReference type="SAM" id="MobiDB-lite"/>
    </source>
</evidence>
<comment type="caution">
    <text evidence="2">The sequence shown here is derived from an EMBL/GenBank/DDBJ whole genome shotgun (WGS) entry which is preliminary data.</text>
</comment>
<protein>
    <submittedName>
        <fullName evidence="2">Uncharacterized protein</fullName>
    </submittedName>
</protein>
<evidence type="ECO:0000313" key="2">
    <source>
        <dbReference type="EMBL" id="CAB1441574.1"/>
    </source>
</evidence>
<keyword evidence="3" id="KW-1185">Reference proteome</keyword>
<reference evidence="2" key="1">
    <citation type="submission" date="2020-03" db="EMBL/GenBank/DDBJ databases">
        <authorList>
            <person name="Weist P."/>
        </authorList>
    </citation>
    <scope>NUCLEOTIDE SEQUENCE</scope>
</reference>
<accession>A0A9N7UXY2</accession>
<sequence length="69" mass="7474">MQFFFNQHTTQSNEHTVDPQVGEDKMIIDKEMGVGRLGRSGQLPGAEMYPATVVPVGRLSTTAVIGLLA</sequence>
<feature type="region of interest" description="Disordered" evidence="1">
    <location>
        <begin position="1"/>
        <end position="22"/>
    </location>
</feature>
<dbReference type="EMBL" id="CADEAL010002668">
    <property type="protein sequence ID" value="CAB1441574.1"/>
    <property type="molecule type" value="Genomic_DNA"/>
</dbReference>